<dbReference type="SUPFAM" id="SSF159234">
    <property type="entry name" value="FomD-like"/>
    <property type="match status" value="1"/>
</dbReference>
<dbReference type="AlphaFoldDB" id="A0A8J3HY73"/>
<dbReference type="PANTHER" id="PTHR39159:SF1">
    <property type="entry name" value="UPF0374 PROTEIN YGAC"/>
    <property type="match status" value="1"/>
</dbReference>
<accession>A0A8J3HY73</accession>
<evidence type="ECO:0000259" key="2">
    <source>
        <dbReference type="Pfam" id="PF04167"/>
    </source>
</evidence>
<dbReference type="PANTHER" id="PTHR39159">
    <property type="match status" value="1"/>
</dbReference>
<dbReference type="InterPro" id="IPR007295">
    <property type="entry name" value="DUF402"/>
</dbReference>
<dbReference type="InterPro" id="IPR035930">
    <property type="entry name" value="FomD-like_sf"/>
</dbReference>
<organism evidence="3 4">
    <name type="scientific">Ktedonospora formicarum</name>
    <dbReference type="NCBI Taxonomy" id="2778364"/>
    <lineage>
        <taxon>Bacteria</taxon>
        <taxon>Bacillati</taxon>
        <taxon>Chloroflexota</taxon>
        <taxon>Ktedonobacteria</taxon>
        <taxon>Ktedonobacterales</taxon>
        <taxon>Ktedonobacteraceae</taxon>
        <taxon>Ktedonospora</taxon>
    </lineage>
</organism>
<feature type="domain" description="DUF402" evidence="2">
    <location>
        <begin position="40"/>
        <end position="146"/>
    </location>
</feature>
<protein>
    <recommendedName>
        <fullName evidence="2">DUF402 domain-containing protein</fullName>
    </recommendedName>
</protein>
<dbReference type="RefSeq" id="WP_220192648.1">
    <property type="nucleotide sequence ID" value="NZ_BNJF01000001.1"/>
</dbReference>
<dbReference type="InterPro" id="IPR050212">
    <property type="entry name" value="Ntdp-like"/>
</dbReference>
<comment type="caution">
    <text evidence="3">The sequence shown here is derived from an EMBL/GenBank/DDBJ whole genome shotgun (WGS) entry which is preliminary data.</text>
</comment>
<sequence>MITIIKQSPQRRETIRYQGEVVEQLPNGLLIQAYWTLPTRDLGYVCFEKGDSFLEYYYIDRWFNIFAIAHPDGKPKGWYCNIAEPAYISDTSIEQVDLLLDVWININGKHIILDEDEFAQATNLSEQQRQGAQEGLEALLHLLHTQQAPFTTLSDFGA</sequence>
<proteinExistence type="predicted"/>
<dbReference type="GO" id="GO:0016787">
    <property type="term" value="F:hydrolase activity"/>
    <property type="evidence" value="ECO:0007669"/>
    <property type="project" value="UniProtKB-KW"/>
</dbReference>
<dbReference type="EMBL" id="BNJF01000001">
    <property type="protein sequence ID" value="GHO43163.1"/>
    <property type="molecule type" value="Genomic_DNA"/>
</dbReference>
<keyword evidence="4" id="KW-1185">Reference proteome</keyword>
<evidence type="ECO:0000313" key="4">
    <source>
        <dbReference type="Proteomes" id="UP000612362"/>
    </source>
</evidence>
<dbReference type="Gene3D" id="2.40.380.10">
    <property type="entry name" value="FomD-like"/>
    <property type="match status" value="1"/>
</dbReference>
<name>A0A8J3HY73_9CHLR</name>
<evidence type="ECO:0000256" key="1">
    <source>
        <dbReference type="ARBA" id="ARBA00022801"/>
    </source>
</evidence>
<dbReference type="Proteomes" id="UP000612362">
    <property type="component" value="Unassembled WGS sequence"/>
</dbReference>
<evidence type="ECO:0000313" key="3">
    <source>
        <dbReference type="EMBL" id="GHO43163.1"/>
    </source>
</evidence>
<keyword evidence="1" id="KW-0378">Hydrolase</keyword>
<dbReference type="Pfam" id="PF04167">
    <property type="entry name" value="DUF402"/>
    <property type="match status" value="1"/>
</dbReference>
<gene>
    <name evidence="3" type="ORF">KSX_13260</name>
</gene>
<reference evidence="3" key="1">
    <citation type="submission" date="2020-10" db="EMBL/GenBank/DDBJ databases">
        <title>Taxonomic study of unclassified bacteria belonging to the class Ktedonobacteria.</title>
        <authorList>
            <person name="Yabe S."/>
            <person name="Wang C.M."/>
            <person name="Zheng Y."/>
            <person name="Sakai Y."/>
            <person name="Cavaletti L."/>
            <person name="Monciardini P."/>
            <person name="Donadio S."/>
        </authorList>
    </citation>
    <scope>NUCLEOTIDE SEQUENCE</scope>
    <source>
        <strain evidence="3">SOSP1-1</strain>
    </source>
</reference>